<keyword evidence="8 14" id="KW-0472">Membrane</keyword>
<comment type="catalytic activity">
    <reaction evidence="1">
        <text>Random endo-hydrolysis of N-acetyl-beta-D-glucosaminide (1-&gt;4)-beta-linkages in chitin and chitodextrins.</text>
        <dbReference type="EC" id="3.2.1.14"/>
    </reaction>
</comment>
<dbReference type="GO" id="GO:0009277">
    <property type="term" value="C:fungal-type cell wall"/>
    <property type="evidence" value="ECO:0007669"/>
    <property type="project" value="TreeGrafter"/>
</dbReference>
<keyword evidence="4" id="KW-0328">Glycosyltransferase</keyword>
<evidence type="ECO:0000256" key="18">
    <source>
        <dbReference type="SAM" id="SignalP"/>
    </source>
</evidence>
<dbReference type="OrthoDB" id="4781at2759"/>
<evidence type="ECO:0000256" key="2">
    <source>
        <dbReference type="ARBA" id="ARBA00004589"/>
    </source>
</evidence>
<dbReference type="GO" id="GO:0016757">
    <property type="term" value="F:glycosyltransferase activity"/>
    <property type="evidence" value="ECO:0007669"/>
    <property type="project" value="UniProtKB-KW"/>
</dbReference>
<dbReference type="InterPro" id="IPR000757">
    <property type="entry name" value="Beta-glucanase-like"/>
</dbReference>
<evidence type="ECO:0000256" key="10">
    <source>
        <dbReference type="ARBA" id="ARBA00023288"/>
    </source>
</evidence>
<evidence type="ECO:0000259" key="19">
    <source>
        <dbReference type="PROSITE" id="PS51762"/>
    </source>
</evidence>
<feature type="compositionally biased region" description="Low complexity" evidence="17">
    <location>
        <begin position="441"/>
        <end position="456"/>
    </location>
</feature>
<feature type="disulfide bond" evidence="16">
    <location>
        <begin position="27"/>
        <end position="37"/>
    </location>
</feature>
<feature type="domain" description="GH16" evidence="19">
    <location>
        <begin position="30"/>
        <end position="255"/>
    </location>
</feature>
<dbReference type="PANTHER" id="PTHR10963:SF27">
    <property type="entry name" value="GLYCOSIDASE-RELATED"/>
    <property type="match status" value="1"/>
</dbReference>
<dbReference type="CDD" id="cd02183">
    <property type="entry name" value="GH16_fungal_CRH1_transglycosylase"/>
    <property type="match status" value="1"/>
</dbReference>
<feature type="active site" description="Proton donor" evidence="15">
    <location>
        <position position="127"/>
    </location>
</feature>
<protein>
    <recommendedName>
        <fullName evidence="14">Crh-like protein</fullName>
        <ecNumber evidence="14">3.2.-.-</ecNumber>
    </recommendedName>
</protein>
<dbReference type="SUPFAM" id="SSF49899">
    <property type="entry name" value="Concanavalin A-like lectins/glucanases"/>
    <property type="match status" value="1"/>
</dbReference>
<sequence length="489" mass="49828">MRSSTFAAAAGLAAVIPTAFAQTYTDCNPTNASQFPCPINAGLNTKSWNSEFSSGKNTSWSYVAPAVNYGSSGAEFTITKRGEAPTIKTDFYIFYGKVEVKMKSAPGQGIISSIVLQSEDLDEIDWEFLGGNNGIVQTNYFGKGNTTTYDRMQQFDVATPQDTVHTYSVDWTKESIVWAIDDTPVRTLNYADANGGTNFPQTPMNIRLGIWAGGDPDNDYWTIQWAGGNTTYDAADGMPWTMFVEDVKITNYNPGCSYNYTDTTGSAESIDISTDGCDLVGTSPTQTSSSNTAGATGAASASGSASADGATGSSESSGADFSETAAAGGSTAPTGSGSSSSGSESGDSGSCAPIIVTQTVTLQPGETAPAQTTPVVETTPVVVTTPAAVPSSTVDGEASTSAAPSTTDELGSGTMTLSAPSGTIYPIPSEPATSGVEGGDSTPVASVTTPVSTPSATPPVFTGAAVPMVMGGGMRNALFLGGVAAVLAL</sequence>
<feature type="compositionally biased region" description="Low complexity" evidence="17">
    <location>
        <begin position="287"/>
        <end position="350"/>
    </location>
</feature>
<evidence type="ECO:0000256" key="16">
    <source>
        <dbReference type="PIRSR" id="PIRSR037299-2"/>
    </source>
</evidence>
<evidence type="ECO:0000256" key="6">
    <source>
        <dbReference type="ARBA" id="ARBA00022729"/>
    </source>
</evidence>
<dbReference type="Proteomes" id="UP000325902">
    <property type="component" value="Unassembled WGS sequence"/>
</dbReference>
<keyword evidence="7 14" id="KW-0378">Hydrolase</keyword>
<evidence type="ECO:0000256" key="12">
    <source>
        <dbReference type="ARBA" id="ARBA00023316"/>
    </source>
</evidence>
<keyword evidence="21" id="KW-1185">Reference proteome</keyword>
<feature type="region of interest" description="Disordered" evidence="17">
    <location>
        <begin position="281"/>
        <end position="351"/>
    </location>
</feature>
<accession>A0A5N5DQ71</accession>
<evidence type="ECO:0000256" key="4">
    <source>
        <dbReference type="ARBA" id="ARBA00022676"/>
    </source>
</evidence>
<evidence type="ECO:0000313" key="20">
    <source>
        <dbReference type="EMBL" id="KAB2580108.1"/>
    </source>
</evidence>
<dbReference type="GO" id="GO:0098552">
    <property type="term" value="C:side of membrane"/>
    <property type="evidence" value="ECO:0007669"/>
    <property type="project" value="UniProtKB-KW"/>
</dbReference>
<dbReference type="Pfam" id="PF00722">
    <property type="entry name" value="Glyco_hydro_16"/>
    <property type="match status" value="1"/>
</dbReference>
<evidence type="ECO:0000256" key="9">
    <source>
        <dbReference type="ARBA" id="ARBA00023180"/>
    </source>
</evidence>
<organism evidence="20 21">
    <name type="scientific">Lasiodiplodia theobromae</name>
    <dbReference type="NCBI Taxonomy" id="45133"/>
    <lineage>
        <taxon>Eukaryota</taxon>
        <taxon>Fungi</taxon>
        <taxon>Dikarya</taxon>
        <taxon>Ascomycota</taxon>
        <taxon>Pezizomycotina</taxon>
        <taxon>Dothideomycetes</taxon>
        <taxon>Dothideomycetes incertae sedis</taxon>
        <taxon>Botryosphaeriales</taxon>
        <taxon>Botryosphaeriaceae</taxon>
        <taxon>Lasiodiplodia</taxon>
    </lineage>
</organism>
<feature type="region of interest" description="Disordered" evidence="17">
    <location>
        <begin position="432"/>
        <end position="456"/>
    </location>
</feature>
<evidence type="ECO:0000313" key="21">
    <source>
        <dbReference type="Proteomes" id="UP000325902"/>
    </source>
</evidence>
<dbReference type="PROSITE" id="PS51762">
    <property type="entry name" value="GH16_2"/>
    <property type="match status" value="1"/>
</dbReference>
<evidence type="ECO:0000256" key="8">
    <source>
        <dbReference type="ARBA" id="ARBA00023136"/>
    </source>
</evidence>
<comment type="similarity">
    <text evidence="13">Belongs to the glycosyl hydrolase 16 family. CRH1 subfamily.</text>
</comment>
<dbReference type="PANTHER" id="PTHR10963">
    <property type="entry name" value="GLYCOSYL HYDROLASE-RELATED"/>
    <property type="match status" value="1"/>
</dbReference>
<keyword evidence="10" id="KW-0449">Lipoprotein</keyword>
<feature type="chain" id="PRO_5025056495" description="Crh-like protein" evidence="18">
    <location>
        <begin position="22"/>
        <end position="489"/>
    </location>
</feature>
<evidence type="ECO:0000256" key="17">
    <source>
        <dbReference type="SAM" id="MobiDB-lite"/>
    </source>
</evidence>
<keyword evidence="3" id="KW-0336">GPI-anchor</keyword>
<dbReference type="Gene3D" id="2.60.120.200">
    <property type="match status" value="1"/>
</dbReference>
<dbReference type="GO" id="GO:0008843">
    <property type="term" value="F:endochitinase activity"/>
    <property type="evidence" value="ECO:0007669"/>
    <property type="project" value="UniProtKB-EC"/>
</dbReference>
<evidence type="ECO:0000256" key="3">
    <source>
        <dbReference type="ARBA" id="ARBA00022622"/>
    </source>
</evidence>
<evidence type="ECO:0000256" key="14">
    <source>
        <dbReference type="PIRNR" id="PIRNR037299"/>
    </source>
</evidence>
<keyword evidence="6 18" id="KW-0732">Signal</keyword>
<evidence type="ECO:0000256" key="13">
    <source>
        <dbReference type="ARBA" id="ARBA00038074"/>
    </source>
</evidence>
<evidence type="ECO:0000256" key="11">
    <source>
        <dbReference type="ARBA" id="ARBA00023295"/>
    </source>
</evidence>
<gene>
    <name evidence="20" type="primary">crf1_0</name>
    <name evidence="20" type="ORF">DBV05_g1315</name>
</gene>
<dbReference type="GO" id="GO:0031505">
    <property type="term" value="P:fungal-type cell wall organization"/>
    <property type="evidence" value="ECO:0007669"/>
    <property type="project" value="TreeGrafter"/>
</dbReference>
<name>A0A5N5DQ71_9PEZI</name>
<dbReference type="AlphaFoldDB" id="A0A5N5DQ71"/>
<dbReference type="PIRSF" id="PIRSF037299">
    <property type="entry name" value="Glycosidase_CRH1_prd"/>
    <property type="match status" value="1"/>
</dbReference>
<dbReference type="EMBL" id="VCHE01000004">
    <property type="protein sequence ID" value="KAB2580108.1"/>
    <property type="molecule type" value="Genomic_DNA"/>
</dbReference>
<feature type="active site" description="Proton donor" evidence="15">
    <location>
        <position position="123"/>
    </location>
</feature>
<keyword evidence="9" id="KW-0325">Glycoprotein</keyword>
<dbReference type="EC" id="3.2.-.-" evidence="14"/>
<comment type="caution">
    <text evidence="20">The sequence shown here is derived from an EMBL/GenBank/DDBJ whole genome shotgun (WGS) entry which is preliminary data.</text>
</comment>
<keyword evidence="12" id="KW-0961">Cell wall biogenesis/degradation</keyword>
<evidence type="ECO:0000256" key="1">
    <source>
        <dbReference type="ARBA" id="ARBA00000822"/>
    </source>
</evidence>
<keyword evidence="16" id="KW-1015">Disulfide bond</keyword>
<feature type="region of interest" description="Disordered" evidence="17">
    <location>
        <begin position="388"/>
        <end position="412"/>
    </location>
</feature>
<comment type="subcellular location">
    <subcellularLocation>
        <location evidence="2">Membrane</location>
        <topology evidence="2">Lipid-anchor</topology>
        <topology evidence="2">GPI-anchor</topology>
    </subcellularLocation>
</comment>
<dbReference type="InterPro" id="IPR013320">
    <property type="entry name" value="ConA-like_dom_sf"/>
</dbReference>
<dbReference type="InterPro" id="IPR017168">
    <property type="entry name" value="CHR-like"/>
</dbReference>
<feature type="compositionally biased region" description="Polar residues" evidence="17">
    <location>
        <begin position="398"/>
        <end position="412"/>
    </location>
</feature>
<evidence type="ECO:0000256" key="7">
    <source>
        <dbReference type="ARBA" id="ARBA00022801"/>
    </source>
</evidence>
<evidence type="ECO:0000256" key="5">
    <source>
        <dbReference type="ARBA" id="ARBA00022679"/>
    </source>
</evidence>
<evidence type="ECO:0000256" key="15">
    <source>
        <dbReference type="PIRSR" id="PIRSR037299-1"/>
    </source>
</evidence>
<dbReference type="InterPro" id="IPR050546">
    <property type="entry name" value="Glycosyl_Hydrlase_16"/>
</dbReference>
<proteinExistence type="inferred from homology"/>
<feature type="signal peptide" evidence="18">
    <location>
        <begin position="1"/>
        <end position="21"/>
    </location>
</feature>
<reference evidence="20 21" key="1">
    <citation type="journal article" date="2019" name="Sci. Rep.">
        <title>A multi-omics analysis of the grapevine pathogen Lasiodiplodia theobromae reveals that temperature affects the expression of virulence- and pathogenicity-related genes.</title>
        <authorList>
            <person name="Felix C."/>
            <person name="Meneses R."/>
            <person name="Goncalves M.F.M."/>
            <person name="Tilleman L."/>
            <person name="Duarte A.S."/>
            <person name="Jorrin-Novo J.V."/>
            <person name="Van de Peer Y."/>
            <person name="Deforce D."/>
            <person name="Van Nieuwerburgh F."/>
            <person name="Esteves A.C."/>
            <person name="Alves A."/>
        </authorList>
    </citation>
    <scope>NUCLEOTIDE SEQUENCE [LARGE SCALE GENOMIC DNA]</scope>
    <source>
        <strain evidence="20 21">LA-SOL3</strain>
    </source>
</reference>
<dbReference type="GO" id="GO:0005975">
    <property type="term" value="P:carbohydrate metabolic process"/>
    <property type="evidence" value="ECO:0007669"/>
    <property type="project" value="InterPro"/>
</dbReference>
<keyword evidence="5" id="KW-0808">Transferase</keyword>
<keyword evidence="11 20" id="KW-0326">Glycosidase</keyword>